<evidence type="ECO:0000313" key="4">
    <source>
        <dbReference type="Proteomes" id="UP000518266"/>
    </source>
</evidence>
<evidence type="ECO:0000256" key="1">
    <source>
        <dbReference type="SAM" id="MobiDB-lite"/>
    </source>
</evidence>
<feature type="region of interest" description="Disordered" evidence="1">
    <location>
        <begin position="102"/>
        <end position="144"/>
    </location>
</feature>
<feature type="domain" description="Myb/SANT-like DNA-binding" evidence="2">
    <location>
        <begin position="35"/>
        <end position="90"/>
    </location>
</feature>
<gene>
    <name evidence="3" type="ORF">F7725_027099</name>
</gene>
<evidence type="ECO:0000313" key="3">
    <source>
        <dbReference type="EMBL" id="KAF3834541.1"/>
    </source>
</evidence>
<protein>
    <recommendedName>
        <fullName evidence="2">Myb/SANT-like DNA-binding domain-containing protein</fullName>
    </recommendedName>
</protein>
<accession>A0A7J5XC79</accession>
<comment type="caution">
    <text evidence="3">The sequence shown here is derived from an EMBL/GenBank/DDBJ whole genome shotgun (WGS) entry which is preliminary data.</text>
</comment>
<dbReference type="OrthoDB" id="8933168at2759"/>
<reference evidence="3 4" key="1">
    <citation type="submission" date="2020-03" db="EMBL/GenBank/DDBJ databases">
        <title>Dissostichus mawsoni Genome sequencing and assembly.</title>
        <authorList>
            <person name="Park H."/>
        </authorList>
    </citation>
    <scope>NUCLEOTIDE SEQUENCE [LARGE SCALE GENOMIC DNA]</scope>
    <source>
        <strain evidence="3">DM0001</strain>
        <tissue evidence="3">Muscle</tissue>
    </source>
</reference>
<proteinExistence type="predicted"/>
<name>A0A7J5XC79_DISMA</name>
<sequence>MNSCRISVKKKENFREKLWTPFLPNEQLSGDRKILEEMGLQGKVTPLQAKKKWDNLKKKYKDCKYPGSGEGVSGKPTAASWPWFVQMDEVLGQRPSIRPPVLISSIPEDTPQPSAAVGDQEVEVADADSQPGPSQGRKRKGRDELVDLIKEDMRYQREAEERRAQENRERMDRLFSILEKIAEQGVPGGAAGPGWAATVRTLVSSDDTSAHSWSRQGAPLTASNTSSPHRHVLNNICIGGHDVTGSDADIVHYSTCCYDLK</sequence>
<dbReference type="AlphaFoldDB" id="A0A7J5XC79"/>
<evidence type="ECO:0000259" key="2">
    <source>
        <dbReference type="Pfam" id="PF13837"/>
    </source>
</evidence>
<dbReference type="EMBL" id="JAAKFY010000025">
    <property type="protein sequence ID" value="KAF3834541.1"/>
    <property type="molecule type" value="Genomic_DNA"/>
</dbReference>
<dbReference type="Pfam" id="PF13837">
    <property type="entry name" value="Myb_DNA-bind_4"/>
    <property type="match status" value="1"/>
</dbReference>
<dbReference type="Proteomes" id="UP000518266">
    <property type="component" value="Unassembled WGS sequence"/>
</dbReference>
<organism evidence="3 4">
    <name type="scientific">Dissostichus mawsoni</name>
    <name type="common">Antarctic cod</name>
    <dbReference type="NCBI Taxonomy" id="36200"/>
    <lineage>
        <taxon>Eukaryota</taxon>
        <taxon>Metazoa</taxon>
        <taxon>Chordata</taxon>
        <taxon>Craniata</taxon>
        <taxon>Vertebrata</taxon>
        <taxon>Euteleostomi</taxon>
        <taxon>Actinopterygii</taxon>
        <taxon>Neopterygii</taxon>
        <taxon>Teleostei</taxon>
        <taxon>Neoteleostei</taxon>
        <taxon>Acanthomorphata</taxon>
        <taxon>Eupercaria</taxon>
        <taxon>Perciformes</taxon>
        <taxon>Notothenioidei</taxon>
        <taxon>Nototheniidae</taxon>
        <taxon>Dissostichus</taxon>
    </lineage>
</organism>
<dbReference type="InterPro" id="IPR044822">
    <property type="entry name" value="Myb_DNA-bind_4"/>
</dbReference>
<keyword evidence="4" id="KW-1185">Reference proteome</keyword>